<accession>A0A1I1UWA4</accession>
<dbReference type="SMR" id="A0A1H5WEV9"/>
<protein>
    <submittedName>
        <fullName evidence="7">ATP-dependent Clp protease ATP-binding subunit ClpA</fullName>
    </submittedName>
    <submittedName>
        <fullName evidence="8">ATP-dependent Clp protease ATP-binding subunit ClpC</fullName>
    </submittedName>
</protein>
<dbReference type="SUPFAM" id="SSF52540">
    <property type="entry name" value="P-loop containing nucleoside triphosphate hydrolases"/>
    <property type="match status" value="2"/>
</dbReference>
<evidence type="ECO:0000313" key="8">
    <source>
        <dbReference type="EMBL" id="SFD75046.1"/>
    </source>
</evidence>
<dbReference type="SUPFAM" id="SSF81923">
    <property type="entry name" value="Double Clp-N motif"/>
    <property type="match status" value="1"/>
</dbReference>
<evidence type="ECO:0000313" key="10">
    <source>
        <dbReference type="Proteomes" id="UP000236729"/>
    </source>
</evidence>
<dbReference type="FunFam" id="3.40.50.300:FF:000025">
    <property type="entry name" value="ATP-dependent Clp protease subunit"/>
    <property type="match status" value="1"/>
</dbReference>
<evidence type="ECO:0000256" key="2">
    <source>
        <dbReference type="ARBA" id="ARBA00022741"/>
    </source>
</evidence>
<dbReference type="InterPro" id="IPR001270">
    <property type="entry name" value="ClpA/B"/>
</dbReference>
<dbReference type="Gene3D" id="1.10.1780.10">
    <property type="entry name" value="Clp, N-terminal domain"/>
    <property type="match status" value="1"/>
</dbReference>
<dbReference type="GO" id="GO:0034605">
    <property type="term" value="P:cellular response to heat"/>
    <property type="evidence" value="ECO:0007669"/>
    <property type="project" value="TreeGrafter"/>
</dbReference>
<keyword evidence="3 7" id="KW-0067">ATP-binding</keyword>
<feature type="domain" description="AAA+ ATPase" evidence="5">
    <location>
        <begin position="216"/>
        <end position="361"/>
    </location>
</feature>
<dbReference type="GO" id="GO:0006508">
    <property type="term" value="P:proteolysis"/>
    <property type="evidence" value="ECO:0007669"/>
    <property type="project" value="UniProtKB-KW"/>
</dbReference>
<evidence type="ECO:0000256" key="1">
    <source>
        <dbReference type="ARBA" id="ARBA00022737"/>
    </source>
</evidence>
<dbReference type="SMART" id="SM01086">
    <property type="entry name" value="ClpB_D2-small"/>
    <property type="match status" value="1"/>
</dbReference>
<dbReference type="InterPro" id="IPR027417">
    <property type="entry name" value="P-loop_NTPase"/>
</dbReference>
<dbReference type="Gene3D" id="3.40.50.300">
    <property type="entry name" value="P-loop containing nucleotide triphosphate hydrolases"/>
    <property type="match status" value="2"/>
</dbReference>
<dbReference type="EMBL" id="FNVB01000002">
    <property type="protein sequence ID" value="SEF97913.1"/>
    <property type="molecule type" value="Genomic_DNA"/>
</dbReference>
<gene>
    <name evidence="7" type="ORF">SAMN02982929_01161</name>
    <name evidence="8" type="ORF">SAMN05216506_106134</name>
</gene>
<dbReference type="SMART" id="SM00382">
    <property type="entry name" value="AAA"/>
    <property type="match status" value="2"/>
</dbReference>
<dbReference type="Pfam" id="PF00004">
    <property type="entry name" value="AAA"/>
    <property type="match status" value="1"/>
</dbReference>
<dbReference type="InterPro" id="IPR041546">
    <property type="entry name" value="ClpA/ClpB_AAA_lid"/>
</dbReference>
<dbReference type="GO" id="GO:0008233">
    <property type="term" value="F:peptidase activity"/>
    <property type="evidence" value="ECO:0007669"/>
    <property type="project" value="UniProtKB-KW"/>
</dbReference>
<dbReference type="Proteomes" id="UP000199690">
    <property type="component" value="Unassembled WGS sequence"/>
</dbReference>
<dbReference type="PRINTS" id="PR00300">
    <property type="entry name" value="CLPPROTEASEA"/>
</dbReference>
<dbReference type="GO" id="GO:0005524">
    <property type="term" value="F:ATP binding"/>
    <property type="evidence" value="ECO:0007669"/>
    <property type="project" value="UniProtKB-KW"/>
</dbReference>
<dbReference type="Pfam" id="PF10431">
    <property type="entry name" value="ClpB_D2-small"/>
    <property type="match status" value="1"/>
</dbReference>
<dbReference type="CDD" id="cd19499">
    <property type="entry name" value="RecA-like_ClpB_Hsp104-like"/>
    <property type="match status" value="1"/>
</dbReference>
<evidence type="ECO:0000256" key="4">
    <source>
        <dbReference type="ARBA" id="ARBA00023186"/>
    </source>
</evidence>
<dbReference type="InterPro" id="IPR003593">
    <property type="entry name" value="AAA+_ATPase"/>
</dbReference>
<keyword evidence="4" id="KW-0143">Chaperone</keyword>
<dbReference type="InterPro" id="IPR003959">
    <property type="entry name" value="ATPase_AAA_core"/>
</dbReference>
<dbReference type="RefSeq" id="WP_235863566.1">
    <property type="nucleotide sequence ID" value="NZ_FNVB01000002.1"/>
</dbReference>
<dbReference type="InterPro" id="IPR050130">
    <property type="entry name" value="ClpA_ClpB"/>
</dbReference>
<feature type="domain" description="AAA+ ATPase" evidence="5">
    <location>
        <begin position="503"/>
        <end position="651"/>
    </location>
</feature>
<keyword evidence="2" id="KW-0547">Nucleotide-binding</keyword>
<keyword evidence="7" id="KW-0378">Hydrolase</keyword>
<organism evidence="7 10">
    <name type="scientific">Saccharopolyspora kobensis</name>
    <dbReference type="NCBI Taxonomy" id="146035"/>
    <lineage>
        <taxon>Bacteria</taxon>
        <taxon>Bacillati</taxon>
        <taxon>Actinomycetota</taxon>
        <taxon>Actinomycetes</taxon>
        <taxon>Pseudonocardiales</taxon>
        <taxon>Pseudonocardiaceae</taxon>
        <taxon>Saccharopolyspora</taxon>
    </lineage>
</organism>
<dbReference type="InterPro" id="IPR004176">
    <property type="entry name" value="Clp_R_N"/>
</dbReference>
<evidence type="ECO:0000313" key="7">
    <source>
        <dbReference type="EMBL" id="SEF97913.1"/>
    </source>
</evidence>
<dbReference type="Pfam" id="PF17871">
    <property type="entry name" value="AAA_lid_9"/>
    <property type="match status" value="1"/>
</dbReference>
<proteinExistence type="predicted"/>
<evidence type="ECO:0000256" key="3">
    <source>
        <dbReference type="ARBA" id="ARBA00022840"/>
    </source>
</evidence>
<dbReference type="InterPro" id="IPR036628">
    <property type="entry name" value="Clp_N_dom_sf"/>
</dbReference>
<name>A0A1H5WEV9_9PSEU</name>
<dbReference type="InterPro" id="IPR019489">
    <property type="entry name" value="Clp_ATPase_C"/>
</dbReference>
<dbReference type="Pfam" id="PF02861">
    <property type="entry name" value="Clp_N"/>
    <property type="match status" value="1"/>
</dbReference>
<dbReference type="CDD" id="cd00009">
    <property type="entry name" value="AAA"/>
    <property type="match status" value="1"/>
</dbReference>
<dbReference type="PANTHER" id="PTHR11638">
    <property type="entry name" value="ATP-DEPENDENT CLP PROTEASE"/>
    <property type="match status" value="1"/>
</dbReference>
<dbReference type="PANTHER" id="PTHR11638:SF18">
    <property type="entry name" value="HEAT SHOCK PROTEIN 104"/>
    <property type="match status" value="1"/>
</dbReference>
<keyword evidence="1" id="KW-0677">Repeat</keyword>
<evidence type="ECO:0000313" key="9">
    <source>
        <dbReference type="Proteomes" id="UP000199690"/>
    </source>
</evidence>
<dbReference type="Pfam" id="PF07724">
    <property type="entry name" value="AAA_2"/>
    <property type="match status" value="1"/>
</dbReference>
<feature type="domain" description="Clp ATPase C-terminal" evidence="6">
    <location>
        <begin position="670"/>
        <end position="759"/>
    </location>
</feature>
<keyword evidence="9" id="KW-1185">Reference proteome</keyword>
<dbReference type="AlphaFoldDB" id="A0A1H5WEV9"/>
<evidence type="ECO:0000259" key="5">
    <source>
        <dbReference type="SMART" id="SM00382"/>
    </source>
</evidence>
<dbReference type="GO" id="GO:0005737">
    <property type="term" value="C:cytoplasm"/>
    <property type="evidence" value="ECO:0007669"/>
    <property type="project" value="TreeGrafter"/>
</dbReference>
<dbReference type="FunFam" id="3.40.50.300:FF:000010">
    <property type="entry name" value="Chaperone clpB 1, putative"/>
    <property type="match status" value="1"/>
</dbReference>
<accession>A0A1H5WEV9</accession>
<sequence length="794" mass="84647">MVRGSVGDSSAAFDSLFSEVFAGSAGATAAEGSFTLGSLLDEQAHEVVSKAVRATVDWGSRELDSAHLLWAVTQVPATAELLVSSGVRVEDLAAAVRSAVGGQELSGAGRPVLSPAARRALLGAYQQALGEGADVVGARHVVLGLAADADSVAGRALARAIELGDRGGAGSVLSVTPRLDEFGLDLTELARAGRLDPVVGRDTEIEQAIEVLGRRSKNNPVFVGDPGVGKTAIVEGLARRIVEGAVPWSLADVRVISLDLAGMVAGAKYRGEFEQRFRDVMAEIRANRDSVLVFIDELHSIVGAGAGEGSMDAGTMLKPALARGELRLIGATTVEEYRKHVEKDPALERRFAPIMVDEPSVADTIVVLEGLRERYQRHHRVRIDASALSAAAELSQRYIADRFLPDKAVDLLDQACSRVRLRRGGEVRESAVFEPTVVADDVADVVASRTGIPVSDVSAADVERLLGLEEQLRSRVVGQDAAVASVAEAVRRARAGLADPDRPIGSFLFLGPTGVGKTELARALAQALFGDVQRLLRLDMGEFQEKHTVSRLVGAPPGYVGYGEAGQLTDRVRRQPYSVVLLDEVEKAHPDVFNTLLQVLDAGRLTDSQGRLVDFRNVVVIMTSNIGADRIIDAGADASESALVVLEELRTFFRPEFINRIDDVVVFRALGSAQLRRIASLLLERTAEQLAAKGVRLVVSDAGLDWLVERGYQPEFGARPLRRVIARELDNRLASMVLGASVSAGDQVSVDVVDGELSLTVSTLWEPVSGGRHAAPSEPVEVVSEPVQRHSVLG</sequence>
<dbReference type="Proteomes" id="UP000236729">
    <property type="component" value="Unassembled WGS sequence"/>
</dbReference>
<reference evidence="9 10" key="2">
    <citation type="submission" date="2016-10" db="EMBL/GenBank/DDBJ databases">
        <authorList>
            <person name="Varghese N."/>
            <person name="Submissions S."/>
        </authorList>
    </citation>
    <scope>NUCLEOTIDE SEQUENCE [LARGE SCALE GENOMIC DNA]</scope>
    <source>
        <strain evidence="10">ATCC 20501</strain>
        <strain evidence="8 9">CGMCC 4.3529</strain>
    </source>
</reference>
<keyword evidence="7" id="KW-0645">Protease</keyword>
<dbReference type="Gene3D" id="1.10.8.60">
    <property type="match status" value="2"/>
</dbReference>
<reference evidence="7" key="1">
    <citation type="submission" date="2016-10" db="EMBL/GenBank/DDBJ databases">
        <authorList>
            <person name="de Groot N.N."/>
        </authorList>
    </citation>
    <scope>NUCLEOTIDE SEQUENCE [LARGE SCALE GENOMIC DNA]</scope>
    <source>
        <strain evidence="7">ATCC 20501</strain>
    </source>
</reference>
<evidence type="ECO:0000259" key="6">
    <source>
        <dbReference type="SMART" id="SM01086"/>
    </source>
</evidence>
<dbReference type="GO" id="GO:0016887">
    <property type="term" value="F:ATP hydrolysis activity"/>
    <property type="evidence" value="ECO:0007669"/>
    <property type="project" value="InterPro"/>
</dbReference>
<dbReference type="EMBL" id="FOME01000006">
    <property type="protein sequence ID" value="SFD75046.1"/>
    <property type="molecule type" value="Genomic_DNA"/>
</dbReference>